<evidence type="ECO:0000256" key="1">
    <source>
        <dbReference type="SAM" id="MobiDB-lite"/>
    </source>
</evidence>
<dbReference type="Proteomes" id="UP001408789">
    <property type="component" value="Unassembled WGS sequence"/>
</dbReference>
<feature type="compositionally biased region" description="Polar residues" evidence="1">
    <location>
        <begin position="8"/>
        <end position="20"/>
    </location>
</feature>
<feature type="region of interest" description="Disordered" evidence="1">
    <location>
        <begin position="33"/>
        <end position="62"/>
    </location>
</feature>
<feature type="compositionally biased region" description="Acidic residues" evidence="1">
    <location>
        <begin position="33"/>
        <end position="46"/>
    </location>
</feature>
<dbReference type="EMBL" id="JBCNJP010000020">
    <property type="protein sequence ID" value="KAK9060290.1"/>
    <property type="molecule type" value="Genomic_DNA"/>
</dbReference>
<evidence type="ECO:0000313" key="3">
    <source>
        <dbReference type="Proteomes" id="UP001408789"/>
    </source>
</evidence>
<feature type="region of interest" description="Disordered" evidence="1">
    <location>
        <begin position="1"/>
        <end position="20"/>
    </location>
</feature>
<gene>
    <name evidence="2" type="ORF">SSX86_020994</name>
</gene>
<keyword evidence="3" id="KW-1185">Reference proteome</keyword>
<name>A0AAP0CTT5_9ASTR</name>
<protein>
    <submittedName>
        <fullName evidence="2">Uncharacterized protein</fullName>
    </submittedName>
</protein>
<organism evidence="2 3">
    <name type="scientific">Deinandra increscens subsp. villosa</name>
    <dbReference type="NCBI Taxonomy" id="3103831"/>
    <lineage>
        <taxon>Eukaryota</taxon>
        <taxon>Viridiplantae</taxon>
        <taxon>Streptophyta</taxon>
        <taxon>Embryophyta</taxon>
        <taxon>Tracheophyta</taxon>
        <taxon>Spermatophyta</taxon>
        <taxon>Magnoliopsida</taxon>
        <taxon>eudicotyledons</taxon>
        <taxon>Gunneridae</taxon>
        <taxon>Pentapetalae</taxon>
        <taxon>asterids</taxon>
        <taxon>campanulids</taxon>
        <taxon>Asterales</taxon>
        <taxon>Asteraceae</taxon>
        <taxon>Asteroideae</taxon>
        <taxon>Heliantheae alliance</taxon>
        <taxon>Madieae</taxon>
        <taxon>Madiinae</taxon>
        <taxon>Deinandra</taxon>
    </lineage>
</organism>
<sequence>MAAAEEGSVSTSRRNGGSTSIDLVESHRWIFPDSDDSEIDEDGEEELPLRNGMDSEDEDNAADHRLIRTGPKVDSLDVETLEVSPGQRLDLEVCFWISNSFGVHHFILGLLI</sequence>
<reference evidence="2 3" key="1">
    <citation type="submission" date="2024-04" db="EMBL/GenBank/DDBJ databases">
        <title>The reference genome of an endangered Asteraceae, Deinandra increscens subsp. villosa, native to the Central Coast of California.</title>
        <authorList>
            <person name="Guilliams M."/>
            <person name="Hasenstab-Lehman K."/>
            <person name="Meyer R."/>
            <person name="Mcevoy S."/>
        </authorList>
    </citation>
    <scope>NUCLEOTIDE SEQUENCE [LARGE SCALE GENOMIC DNA]</scope>
    <source>
        <tissue evidence="2">Leaf</tissue>
    </source>
</reference>
<evidence type="ECO:0000313" key="2">
    <source>
        <dbReference type="EMBL" id="KAK9060290.1"/>
    </source>
</evidence>
<accession>A0AAP0CTT5</accession>
<comment type="caution">
    <text evidence="2">The sequence shown here is derived from an EMBL/GenBank/DDBJ whole genome shotgun (WGS) entry which is preliminary data.</text>
</comment>
<proteinExistence type="predicted"/>
<dbReference type="AlphaFoldDB" id="A0AAP0CTT5"/>